<reference evidence="2" key="2">
    <citation type="submission" date="2010-04" db="EMBL/GenBank/DDBJ databases">
        <authorList>
            <person name="Aslett M.A."/>
        </authorList>
    </citation>
    <scope>NUCLEOTIDE SEQUENCE</scope>
    <source>
        <strain evidence="2">ETEC 1392/75</strain>
        <plasmid evidence="2">p75</plasmid>
    </source>
</reference>
<proteinExistence type="predicted"/>
<keyword evidence="2" id="KW-0614">Plasmid</keyword>
<sequence>MTTTIYREFEFAACDSKWSVDGHLRRDVIEKKAIHIDFKGKEAISLMCGDHPMIVLMQAMQLKVITPEQYASLMSLYMDVEDFTFGMVVLDKHSGAILVGMYTPPMIAIKSKQIVYDLGSTGGEFAAHCLYYAEKRLRKKKRHRGYSTSSVGCKITSAVKYAYRRDRYSGGKVYKIIWKNNGIMYNNIPLSNNSVKNHYRRILKETLKIIHSRYEEKINMRQNAQLNTAAASLSQTGQPKTQSQPHNQAPSASADKSHQMTMSRAINYARLFSD</sequence>
<accession>D7GKX1</accession>
<feature type="region of interest" description="Disordered" evidence="1">
    <location>
        <begin position="229"/>
        <end position="260"/>
    </location>
</feature>
<geneLocation type="plasmid" evidence="2">
    <name>p75</name>
</geneLocation>
<feature type="compositionally biased region" description="Polar residues" evidence="1">
    <location>
        <begin position="229"/>
        <end position="251"/>
    </location>
</feature>
<dbReference type="EMBL" id="FN822749">
    <property type="protein sequence ID" value="CBL93632.1"/>
    <property type="molecule type" value="Genomic_DNA"/>
</dbReference>
<organism evidence="2">
    <name type="scientific">Escherichia coli ETEC 1392/75</name>
    <dbReference type="NCBI Taxonomy" id="762608"/>
    <lineage>
        <taxon>Bacteria</taxon>
        <taxon>Pseudomonadati</taxon>
        <taxon>Pseudomonadota</taxon>
        <taxon>Gammaproteobacteria</taxon>
        <taxon>Enterobacterales</taxon>
        <taxon>Enterobacteriaceae</taxon>
        <taxon>Escherichia</taxon>
    </lineage>
</organism>
<gene>
    <name evidence="2" type="ORF">ETEC1392/75_p75_00008</name>
</gene>
<dbReference type="AlphaFoldDB" id="D7GKX1"/>
<name>D7GKX1_ECOLX</name>
<reference evidence="2" key="1">
    <citation type="journal article" date="2010" name="J. Bacteriol.">
        <title>A commensal gone bad: complete genome sequence of the prototypical enterotoxigenic Escherichia coli strain H10407.</title>
        <authorList>
            <person name="Crossman L.C."/>
            <person name="Chaudhuri R.R."/>
            <person name="Beatson S.A."/>
            <person name="Wells T.J."/>
            <person name="Desvaux M."/>
            <person name="Cunningham A.F."/>
            <person name="Petty N.K."/>
            <person name="Mahon V."/>
            <person name="Brinkley C."/>
            <person name="Hobman J.L."/>
            <person name="Savarino S.J."/>
            <person name="Turner S.M."/>
            <person name="Pallen M.J."/>
            <person name="Penn C.W."/>
            <person name="Parkhill J."/>
            <person name="Turner A.K."/>
            <person name="Johnson T.J."/>
            <person name="Thomson N.R."/>
            <person name="Smith S.G."/>
            <person name="Henderson I.R."/>
        </authorList>
    </citation>
    <scope>NUCLEOTIDE SEQUENCE [LARGE SCALE GENOMIC DNA]</scope>
    <source>
        <strain evidence="2">ETEC 1392/75</strain>
        <plasmid evidence="2">p75</plasmid>
    </source>
</reference>
<protein>
    <submittedName>
        <fullName evidence="2">Uncharacterized protein</fullName>
    </submittedName>
</protein>
<evidence type="ECO:0000313" key="2">
    <source>
        <dbReference type="EMBL" id="CBL93632.1"/>
    </source>
</evidence>
<dbReference type="RefSeq" id="WP_000213997.1">
    <property type="nucleotide sequence ID" value="NC_014235.1"/>
</dbReference>
<evidence type="ECO:0000256" key="1">
    <source>
        <dbReference type="SAM" id="MobiDB-lite"/>
    </source>
</evidence>